<organism evidence="1 2">
    <name type="scientific">Colletotrichum navitas</name>
    <dbReference type="NCBI Taxonomy" id="681940"/>
    <lineage>
        <taxon>Eukaryota</taxon>
        <taxon>Fungi</taxon>
        <taxon>Dikarya</taxon>
        <taxon>Ascomycota</taxon>
        <taxon>Pezizomycotina</taxon>
        <taxon>Sordariomycetes</taxon>
        <taxon>Hypocreomycetidae</taxon>
        <taxon>Glomerellales</taxon>
        <taxon>Glomerellaceae</taxon>
        <taxon>Colletotrichum</taxon>
        <taxon>Colletotrichum graminicola species complex</taxon>
    </lineage>
</organism>
<name>A0AAD8QBS4_9PEZI</name>
<dbReference type="Proteomes" id="UP001230504">
    <property type="component" value="Unassembled WGS sequence"/>
</dbReference>
<proteinExistence type="predicted"/>
<keyword evidence="2" id="KW-1185">Reference proteome</keyword>
<dbReference type="EMBL" id="JAHLJV010000002">
    <property type="protein sequence ID" value="KAK1599349.1"/>
    <property type="molecule type" value="Genomic_DNA"/>
</dbReference>
<reference evidence="1" key="1">
    <citation type="submission" date="2021-06" db="EMBL/GenBank/DDBJ databases">
        <title>Comparative genomics, transcriptomics and evolutionary studies reveal genomic signatures of adaptation to plant cell wall in hemibiotrophic fungi.</title>
        <authorList>
            <consortium name="DOE Joint Genome Institute"/>
            <person name="Baroncelli R."/>
            <person name="Diaz J.F."/>
            <person name="Benocci T."/>
            <person name="Peng M."/>
            <person name="Battaglia E."/>
            <person name="Haridas S."/>
            <person name="Andreopoulos W."/>
            <person name="Labutti K."/>
            <person name="Pangilinan J."/>
            <person name="Floch G.L."/>
            <person name="Makela M.R."/>
            <person name="Henrissat B."/>
            <person name="Grigoriev I.V."/>
            <person name="Crouch J.A."/>
            <person name="De Vries R.P."/>
            <person name="Sukno S.A."/>
            <person name="Thon M.R."/>
        </authorList>
    </citation>
    <scope>NUCLEOTIDE SEQUENCE</scope>
    <source>
        <strain evidence="1">CBS 125086</strain>
    </source>
</reference>
<dbReference type="GeneID" id="85444825"/>
<dbReference type="RefSeq" id="XP_060419938.1">
    <property type="nucleotide sequence ID" value="XM_060560585.1"/>
</dbReference>
<sequence>MKMTDARGYSHDVFYLPRDKRPLHDTKFGDPVSLSDILGKGHLKRQYDKLCSKKLSMIRLSRLIAEAVLRFDLRDRDPSPEHSVVVYISPENDLAPFLERVLTRAKMPSIAAEDDDNASQQRSLQLLKLGEILLQLGLPKPQRVRSPPLEPKDRRIFIKSAVSGVRSNINNAFSDVIISCVKLSARYEDTSKWPEENFNQRFYRNIVQPLKDIERNLSQYQIAKY</sequence>
<evidence type="ECO:0000313" key="1">
    <source>
        <dbReference type="EMBL" id="KAK1599349.1"/>
    </source>
</evidence>
<evidence type="ECO:0000313" key="2">
    <source>
        <dbReference type="Proteomes" id="UP001230504"/>
    </source>
</evidence>
<dbReference type="AlphaFoldDB" id="A0AAD8QBS4"/>
<accession>A0AAD8QBS4</accession>
<protein>
    <submittedName>
        <fullName evidence="1">Uncharacterized protein</fullName>
    </submittedName>
</protein>
<comment type="caution">
    <text evidence="1">The sequence shown here is derived from an EMBL/GenBank/DDBJ whole genome shotgun (WGS) entry which is preliminary data.</text>
</comment>
<gene>
    <name evidence="1" type="ORF">LY79DRAFT_586121</name>
</gene>